<dbReference type="Proteomes" id="UP000193144">
    <property type="component" value="Unassembled WGS sequence"/>
</dbReference>
<evidence type="ECO:0000313" key="6">
    <source>
        <dbReference type="EMBL" id="ORY18123.1"/>
    </source>
</evidence>
<dbReference type="EMBL" id="MCFA01000008">
    <property type="protein sequence ID" value="ORY18123.1"/>
    <property type="molecule type" value="Genomic_DNA"/>
</dbReference>
<accession>A0A1Y2A6H7</accession>
<dbReference type="PROSITE" id="PS51683">
    <property type="entry name" value="SAM_OMT_II"/>
    <property type="match status" value="1"/>
</dbReference>
<dbReference type="OrthoDB" id="1606438at2759"/>
<dbReference type="PANTHER" id="PTHR43712">
    <property type="entry name" value="PUTATIVE (AFU_ORTHOLOGUE AFUA_4G14580)-RELATED"/>
    <property type="match status" value="1"/>
</dbReference>
<dbReference type="Gene3D" id="1.10.10.10">
    <property type="entry name" value="Winged helix-like DNA-binding domain superfamily/Winged helix DNA-binding domain"/>
    <property type="match status" value="1"/>
</dbReference>
<dbReference type="Gene3D" id="3.40.50.150">
    <property type="entry name" value="Vaccinia Virus protein VP39"/>
    <property type="match status" value="1"/>
</dbReference>
<keyword evidence="3" id="KW-0949">S-adenosyl-L-methionine</keyword>
<sequence>MSRDLIRRHSFYVRLSILIMANSRIVQLAQTIVAQTSILDEHIRDKNVAQPSFEPDGPTEPIQQTTPEAEKARTDVIEAAIELRQLLEGPAKSLLPESNFSPLAAIYRFKIATFVPLDGTISFEELANKCGLLEHDLRRIVRFAAIHHRVFCEPNVGFVAHTAASKLLVENEVIGNLMGLTFAECWPAHSRAVDAMAQRSEVPNVSGYAFANNTELNTFEYLSSHPDRAQRFAGAMSSTSKASLDALSSYFDWSGLPTGSTVVDVGGSQGHVSVHLARKFPHLKFVVQDLGAVVDGAEDKIPEELKSRVQTMAHDMFTQQPVSADVYLLRYVLHDWPDKYCIRVLQKLIPAMTKGAKVVIQDHLLPEPGTLPMLQEMQIRSMDAIMLSLFNSRERELSDWKKLFQQADERFGSFNATRVKENPSTAIIVAEWTRDSKE</sequence>
<proteinExistence type="predicted"/>
<evidence type="ECO:0000256" key="2">
    <source>
        <dbReference type="ARBA" id="ARBA00022679"/>
    </source>
</evidence>
<keyword evidence="1" id="KW-0489">Methyltransferase</keyword>
<evidence type="ECO:0000256" key="3">
    <source>
        <dbReference type="ARBA" id="ARBA00022691"/>
    </source>
</evidence>
<evidence type="ECO:0000259" key="5">
    <source>
        <dbReference type="Pfam" id="PF00891"/>
    </source>
</evidence>
<feature type="domain" description="O-methyltransferase C-terminal" evidence="5">
    <location>
        <begin position="215"/>
        <end position="407"/>
    </location>
</feature>
<dbReference type="SUPFAM" id="SSF46785">
    <property type="entry name" value="Winged helix' DNA-binding domain"/>
    <property type="match status" value="1"/>
</dbReference>
<dbReference type="InterPro" id="IPR036390">
    <property type="entry name" value="WH_DNA-bd_sf"/>
</dbReference>
<keyword evidence="2" id="KW-0808">Transferase</keyword>
<name>A0A1Y2A6H7_9PLEO</name>
<dbReference type="InterPro" id="IPR001077">
    <property type="entry name" value="COMT_C"/>
</dbReference>
<dbReference type="InterPro" id="IPR016461">
    <property type="entry name" value="COMT-like"/>
</dbReference>
<comment type="caution">
    <text evidence="6">The sequence shown here is derived from an EMBL/GenBank/DDBJ whole genome shotgun (WGS) entry which is preliminary data.</text>
</comment>
<dbReference type="InterPro" id="IPR036388">
    <property type="entry name" value="WH-like_DNA-bd_sf"/>
</dbReference>
<evidence type="ECO:0000256" key="1">
    <source>
        <dbReference type="ARBA" id="ARBA00022603"/>
    </source>
</evidence>
<reference evidence="6 7" key="1">
    <citation type="submission" date="2016-07" db="EMBL/GenBank/DDBJ databases">
        <title>Pervasive Adenine N6-methylation of Active Genes in Fungi.</title>
        <authorList>
            <consortium name="DOE Joint Genome Institute"/>
            <person name="Mondo S.J."/>
            <person name="Dannebaum R.O."/>
            <person name="Kuo R.C."/>
            <person name="Labutti K."/>
            <person name="Haridas S."/>
            <person name="Kuo A."/>
            <person name="Salamov A."/>
            <person name="Ahrendt S.R."/>
            <person name="Lipzen A."/>
            <person name="Sullivan W."/>
            <person name="Andreopoulos W.B."/>
            <person name="Clum A."/>
            <person name="Lindquist E."/>
            <person name="Daum C."/>
            <person name="Ramamoorthy G.K."/>
            <person name="Gryganskyi A."/>
            <person name="Culley D."/>
            <person name="Magnuson J.K."/>
            <person name="James T.Y."/>
            <person name="O'Malley M.A."/>
            <person name="Stajich J.E."/>
            <person name="Spatafora J.W."/>
            <person name="Visel A."/>
            <person name="Grigoriev I.V."/>
        </authorList>
    </citation>
    <scope>NUCLEOTIDE SEQUENCE [LARGE SCALE GENOMIC DNA]</scope>
    <source>
        <strain evidence="6 7">CBS 115471</strain>
    </source>
</reference>
<protein>
    <submittedName>
        <fullName evidence="6">Cercosporin toxin biosynthesis protein</fullName>
    </submittedName>
</protein>
<organism evidence="6 7">
    <name type="scientific">Clohesyomyces aquaticus</name>
    <dbReference type="NCBI Taxonomy" id="1231657"/>
    <lineage>
        <taxon>Eukaryota</taxon>
        <taxon>Fungi</taxon>
        <taxon>Dikarya</taxon>
        <taxon>Ascomycota</taxon>
        <taxon>Pezizomycotina</taxon>
        <taxon>Dothideomycetes</taxon>
        <taxon>Pleosporomycetidae</taxon>
        <taxon>Pleosporales</taxon>
        <taxon>Lindgomycetaceae</taxon>
        <taxon>Clohesyomyces</taxon>
    </lineage>
</organism>
<feature type="region of interest" description="Disordered" evidence="4">
    <location>
        <begin position="49"/>
        <end position="69"/>
    </location>
</feature>
<evidence type="ECO:0000313" key="7">
    <source>
        <dbReference type="Proteomes" id="UP000193144"/>
    </source>
</evidence>
<dbReference type="InterPro" id="IPR029063">
    <property type="entry name" value="SAM-dependent_MTases_sf"/>
</dbReference>
<evidence type="ECO:0000256" key="4">
    <source>
        <dbReference type="SAM" id="MobiDB-lite"/>
    </source>
</evidence>
<dbReference type="GO" id="GO:0032259">
    <property type="term" value="P:methylation"/>
    <property type="evidence" value="ECO:0007669"/>
    <property type="project" value="UniProtKB-KW"/>
</dbReference>
<keyword evidence="7" id="KW-1185">Reference proteome</keyword>
<dbReference type="SUPFAM" id="SSF53335">
    <property type="entry name" value="S-adenosyl-L-methionine-dependent methyltransferases"/>
    <property type="match status" value="1"/>
</dbReference>
<dbReference type="PANTHER" id="PTHR43712:SF12">
    <property type="entry name" value="STERIGMATOCYSTIN 8-O-METHYLTRANSFERASE"/>
    <property type="match status" value="1"/>
</dbReference>
<dbReference type="Pfam" id="PF00891">
    <property type="entry name" value="Methyltransf_2"/>
    <property type="match status" value="1"/>
</dbReference>
<gene>
    <name evidence="6" type="ORF">BCR34DRAFT_554226</name>
</gene>
<dbReference type="AlphaFoldDB" id="A0A1Y2A6H7"/>
<dbReference type="GO" id="GO:0008171">
    <property type="term" value="F:O-methyltransferase activity"/>
    <property type="evidence" value="ECO:0007669"/>
    <property type="project" value="InterPro"/>
</dbReference>